<dbReference type="AlphaFoldDB" id="A0ABD2JEP3"/>
<accession>A0ABD2JEP3</accession>
<sequence length="260" mass="29288">MSVSLSMNETVNGITKSRFPDWTSKASTLEPVSTPAPLMSSEPTSTPAPPLSAPPFLASLPGSANVSADAESDSLKTAALIMDVINLLLISIAVILLLCIIYCHLPSLPADRRSIFPTIWPPSTLQPPEISNSHNWTDRHATEILDQHPMAVFDQCRSANRDQNRSTDSQHLAISDRHRTNYRHHSNERHRTAFQQHANDRTRSIDRHPLRISALPRQRSNPLTSRPMPFSLVPPPQFHFYEYEFVSERSTTSWVRQTRV</sequence>
<evidence type="ECO:0000256" key="2">
    <source>
        <dbReference type="SAM" id="Phobius"/>
    </source>
</evidence>
<keyword evidence="2" id="KW-0472">Membrane</keyword>
<keyword evidence="2" id="KW-1133">Transmembrane helix</keyword>
<feature type="transmembrane region" description="Helical" evidence="2">
    <location>
        <begin position="84"/>
        <end position="105"/>
    </location>
</feature>
<evidence type="ECO:0000313" key="4">
    <source>
        <dbReference type="Proteomes" id="UP001620645"/>
    </source>
</evidence>
<keyword evidence="2" id="KW-0812">Transmembrane</keyword>
<evidence type="ECO:0000313" key="3">
    <source>
        <dbReference type="EMBL" id="KAL3089004.1"/>
    </source>
</evidence>
<dbReference type="EMBL" id="JBICCN010000150">
    <property type="protein sequence ID" value="KAL3089004.1"/>
    <property type="molecule type" value="Genomic_DNA"/>
</dbReference>
<reference evidence="3 4" key="1">
    <citation type="submission" date="2024-10" db="EMBL/GenBank/DDBJ databases">
        <authorList>
            <person name="Kim D."/>
        </authorList>
    </citation>
    <scope>NUCLEOTIDE SEQUENCE [LARGE SCALE GENOMIC DNA]</scope>
    <source>
        <strain evidence="3">Taebaek</strain>
    </source>
</reference>
<feature type="region of interest" description="Disordered" evidence="1">
    <location>
        <begin position="28"/>
        <end position="52"/>
    </location>
</feature>
<organism evidence="3 4">
    <name type="scientific">Heterodera schachtii</name>
    <name type="common">Sugarbeet cyst nematode worm</name>
    <name type="synonym">Tylenchus schachtii</name>
    <dbReference type="NCBI Taxonomy" id="97005"/>
    <lineage>
        <taxon>Eukaryota</taxon>
        <taxon>Metazoa</taxon>
        <taxon>Ecdysozoa</taxon>
        <taxon>Nematoda</taxon>
        <taxon>Chromadorea</taxon>
        <taxon>Rhabditida</taxon>
        <taxon>Tylenchina</taxon>
        <taxon>Tylenchomorpha</taxon>
        <taxon>Tylenchoidea</taxon>
        <taxon>Heteroderidae</taxon>
        <taxon>Heteroderinae</taxon>
        <taxon>Heterodera</taxon>
    </lineage>
</organism>
<dbReference type="Proteomes" id="UP001620645">
    <property type="component" value="Unassembled WGS sequence"/>
</dbReference>
<name>A0ABD2JEP3_HETSC</name>
<gene>
    <name evidence="3" type="ORF">niasHS_009070</name>
</gene>
<protein>
    <submittedName>
        <fullName evidence="3">Uncharacterized protein</fullName>
    </submittedName>
</protein>
<proteinExistence type="predicted"/>
<evidence type="ECO:0000256" key="1">
    <source>
        <dbReference type="SAM" id="MobiDB-lite"/>
    </source>
</evidence>
<keyword evidence="4" id="KW-1185">Reference proteome</keyword>
<comment type="caution">
    <text evidence="3">The sequence shown here is derived from an EMBL/GenBank/DDBJ whole genome shotgun (WGS) entry which is preliminary data.</text>
</comment>